<dbReference type="AlphaFoldDB" id="X5MGT0"/>
<organism evidence="1 2">
    <name type="scientific">Bartonella henselae</name>
    <name type="common">Rochalimaea henselae</name>
    <dbReference type="NCBI Taxonomy" id="38323"/>
    <lineage>
        <taxon>Bacteria</taxon>
        <taxon>Pseudomonadati</taxon>
        <taxon>Pseudomonadota</taxon>
        <taxon>Alphaproteobacteria</taxon>
        <taxon>Hyphomicrobiales</taxon>
        <taxon>Bartonellaceae</taxon>
        <taxon>Bartonella</taxon>
    </lineage>
</organism>
<gene>
    <name evidence="1" type="primary">clpB_2</name>
    <name evidence="1" type="ORF">BM1374165_01581</name>
</gene>
<dbReference type="KEGG" id="bhs:BM1374165_01581"/>
<keyword evidence="1" id="KW-0645">Protease</keyword>
<dbReference type="RefSeq" id="WP_236095349.1">
    <property type="nucleotide sequence ID" value="NZ_CACVBK010000003.1"/>
</dbReference>
<keyword evidence="1" id="KW-0067">ATP-binding</keyword>
<dbReference type="GO" id="GO:0005524">
    <property type="term" value="F:ATP binding"/>
    <property type="evidence" value="ECO:0007669"/>
    <property type="project" value="UniProtKB-KW"/>
</dbReference>
<evidence type="ECO:0000313" key="2">
    <source>
        <dbReference type="Proteomes" id="UP000019801"/>
    </source>
</evidence>
<dbReference type="Gene3D" id="3.40.50.300">
    <property type="entry name" value="P-loop containing nucleotide triphosphate hydrolases"/>
    <property type="match status" value="1"/>
</dbReference>
<dbReference type="GO" id="GO:0006508">
    <property type="term" value="P:proteolysis"/>
    <property type="evidence" value="ECO:0007669"/>
    <property type="project" value="UniProtKB-KW"/>
</dbReference>
<keyword evidence="1" id="KW-0547">Nucleotide-binding</keyword>
<dbReference type="Proteomes" id="UP000019801">
    <property type="component" value="Chromosome I"/>
</dbReference>
<name>X5MGT0_BARHN</name>
<sequence length="97" mass="11261">MSEKRNLNRDVYPYENVVLFIDEGHSIAHTKSDGKISAMDLFKPFMLEQNLKLIIITTSIELAHIQGDTAFFRRFHHISLGELSIDEKMNAIRVLWT</sequence>
<protein>
    <submittedName>
        <fullName evidence="1">ATP-dependent clp protease, ATP-binding subunit ClpB</fullName>
    </submittedName>
</protein>
<dbReference type="EMBL" id="HG969191">
    <property type="protein sequence ID" value="CDO47554.1"/>
    <property type="molecule type" value="Genomic_DNA"/>
</dbReference>
<evidence type="ECO:0000313" key="1">
    <source>
        <dbReference type="EMBL" id="CDO47554.1"/>
    </source>
</evidence>
<accession>X5MGT0</accession>
<reference evidence="2" key="1">
    <citation type="submission" date="2013-11" db="EMBL/GenBank/DDBJ databases">
        <title>Genome sequencing of Bartonella spp. isolated from human blood.</title>
        <authorList>
            <person name="Raoult D."/>
        </authorList>
    </citation>
    <scope>NUCLEOTIDE SEQUENCE</scope>
    <source>
        <strain evidence="2">BM1374165</strain>
    </source>
</reference>
<dbReference type="STRING" id="38323.BM1374165_01581"/>
<keyword evidence="1" id="KW-0378">Hydrolase</keyword>
<dbReference type="PATRIC" id="fig|38323.4.peg.1791"/>
<proteinExistence type="predicted"/>
<dbReference type="SUPFAM" id="SSF52540">
    <property type="entry name" value="P-loop containing nucleoside triphosphate hydrolases"/>
    <property type="match status" value="1"/>
</dbReference>
<dbReference type="InterPro" id="IPR027417">
    <property type="entry name" value="P-loop_NTPase"/>
</dbReference>
<dbReference type="GO" id="GO:0008233">
    <property type="term" value="F:peptidase activity"/>
    <property type="evidence" value="ECO:0007669"/>
    <property type="project" value="UniProtKB-KW"/>
</dbReference>